<comment type="caution">
    <text evidence="3">The sequence shown here is derived from an EMBL/GenBank/DDBJ whole genome shotgun (WGS) entry which is preliminary data.</text>
</comment>
<dbReference type="EMBL" id="LCUF01000012">
    <property type="protein sequence ID" value="KQA23374.1"/>
    <property type="molecule type" value="Genomic_DNA"/>
</dbReference>
<evidence type="ECO:0000256" key="1">
    <source>
        <dbReference type="SAM" id="Phobius"/>
    </source>
</evidence>
<dbReference type="PATRIC" id="fig|1481663.8.peg.1079"/>
<gene>
    <name evidence="3" type="ORF">AAY55_10795</name>
</gene>
<dbReference type="CDD" id="cd01949">
    <property type="entry name" value="GGDEF"/>
    <property type="match status" value="1"/>
</dbReference>
<dbReference type="InterPro" id="IPR052163">
    <property type="entry name" value="DGC-Regulatory_Protein"/>
</dbReference>
<name>A0A0Q0MT65_VIBMT</name>
<dbReference type="PANTHER" id="PTHR46663">
    <property type="entry name" value="DIGUANYLATE CYCLASE DGCT-RELATED"/>
    <property type="match status" value="1"/>
</dbReference>
<keyword evidence="1" id="KW-1133">Transmembrane helix</keyword>
<proteinExistence type="predicted"/>
<dbReference type="NCBIfam" id="TIGR00254">
    <property type="entry name" value="GGDEF"/>
    <property type="match status" value="1"/>
</dbReference>
<feature type="transmembrane region" description="Helical" evidence="1">
    <location>
        <begin position="181"/>
        <end position="200"/>
    </location>
</feature>
<protein>
    <submittedName>
        <fullName evidence="3">Diguanylate cyclase</fullName>
    </submittedName>
</protein>
<dbReference type="Proteomes" id="UP000053724">
    <property type="component" value="Unassembled WGS sequence"/>
</dbReference>
<feature type="domain" description="GGDEF" evidence="2">
    <location>
        <begin position="236"/>
        <end position="367"/>
    </location>
</feature>
<keyword evidence="1" id="KW-0812">Transmembrane</keyword>
<reference evidence="3 4" key="1">
    <citation type="journal article" date="2015" name="Genome Biol. Evol.">
        <title>The Dynamics of Genetic Interactions between Vibrio metoecus and Vibrio cholerae, Two Close Relatives Co-Occurring in the Environment.</title>
        <authorList>
            <person name="Orata F.D."/>
            <person name="Kirchberger P.C."/>
            <person name="Meheust R."/>
            <person name="Barlow E.J."/>
            <person name="Tarr C.L."/>
            <person name="Boucher Y."/>
        </authorList>
    </citation>
    <scope>NUCLEOTIDE SEQUENCE [LARGE SCALE GENOMIC DNA]</scope>
    <source>
        <strain evidence="3 4">08-2459</strain>
    </source>
</reference>
<dbReference type="InterPro" id="IPR029787">
    <property type="entry name" value="Nucleotide_cyclase"/>
</dbReference>
<evidence type="ECO:0000259" key="2">
    <source>
        <dbReference type="PROSITE" id="PS50887"/>
    </source>
</evidence>
<accession>A0A0Q0MT65</accession>
<feature type="transmembrane region" description="Helical" evidence="1">
    <location>
        <begin position="12"/>
        <end position="35"/>
    </location>
</feature>
<evidence type="ECO:0000313" key="4">
    <source>
        <dbReference type="Proteomes" id="UP000053724"/>
    </source>
</evidence>
<dbReference type="SUPFAM" id="SSF55073">
    <property type="entry name" value="Nucleotide cyclase"/>
    <property type="match status" value="1"/>
</dbReference>
<sequence>MNTQTQKTLHPLILHAKTLLIVMSAILILANLYLLNTTRDLSKSYSSQTNQAIWFLFQLNKEFTEMLALSPYLLESNSTRQQVMVKYELTWSRFDLILSSPEADGIIGMSHTREYFQAAFARFKQLEPLLLAAKDPDSLQAFMLAAEQEFDIFIQFINRTFGVQSPMYTEQKEQVNYLSRIQFMLMLLMFGSMGLVSFILHKEAEFHRILALTDPLTGLENRTAMFSELERHRRSGGFSLFLLDLNGFKQINDTYGHQMGDAVLKQVAYRLIHSIPTFDYRVFRMGGDEFAVILSSINSTEQMMMQRMIKQCFEQEFELNGSLRAKLNTSIGVSTYPLDTTNLSQLIFLADKNMYEIEIPTKKAPRS</sequence>
<dbReference type="PANTHER" id="PTHR46663:SF2">
    <property type="entry name" value="GGDEF DOMAIN-CONTAINING PROTEIN"/>
    <property type="match status" value="1"/>
</dbReference>
<dbReference type="InterPro" id="IPR043128">
    <property type="entry name" value="Rev_trsase/Diguanyl_cyclase"/>
</dbReference>
<dbReference type="InterPro" id="IPR000160">
    <property type="entry name" value="GGDEF_dom"/>
</dbReference>
<organism evidence="3 4">
    <name type="scientific">Vibrio metoecus</name>
    <dbReference type="NCBI Taxonomy" id="1481663"/>
    <lineage>
        <taxon>Bacteria</taxon>
        <taxon>Pseudomonadati</taxon>
        <taxon>Pseudomonadota</taxon>
        <taxon>Gammaproteobacteria</taxon>
        <taxon>Vibrionales</taxon>
        <taxon>Vibrionaceae</taxon>
        <taxon>Vibrio</taxon>
    </lineage>
</organism>
<dbReference type="Gene3D" id="3.30.70.270">
    <property type="match status" value="1"/>
</dbReference>
<keyword evidence="1" id="KW-0472">Membrane</keyword>
<dbReference type="SMART" id="SM00267">
    <property type="entry name" value="GGDEF"/>
    <property type="match status" value="1"/>
</dbReference>
<dbReference type="PROSITE" id="PS50887">
    <property type="entry name" value="GGDEF"/>
    <property type="match status" value="1"/>
</dbReference>
<evidence type="ECO:0000313" key="3">
    <source>
        <dbReference type="EMBL" id="KQA23374.1"/>
    </source>
</evidence>
<dbReference type="Pfam" id="PF00990">
    <property type="entry name" value="GGDEF"/>
    <property type="match status" value="1"/>
</dbReference>
<dbReference type="AlphaFoldDB" id="A0A0Q0MT65"/>